<evidence type="ECO:0000313" key="3">
    <source>
        <dbReference type="EMBL" id="SDI16291.1"/>
    </source>
</evidence>
<protein>
    <submittedName>
        <fullName evidence="3">Uncharacterized phage protein gp47/JayE</fullName>
    </submittedName>
</protein>
<evidence type="ECO:0000256" key="1">
    <source>
        <dbReference type="SAM" id="MobiDB-lite"/>
    </source>
</evidence>
<keyword evidence="4" id="KW-1185">Reference proteome</keyword>
<feature type="region of interest" description="Disordered" evidence="1">
    <location>
        <begin position="162"/>
        <end position="182"/>
    </location>
</feature>
<feature type="domain" description="Baseplate protein J-like barrel" evidence="2">
    <location>
        <begin position="96"/>
        <end position="175"/>
    </location>
</feature>
<organism evidence="3 4">
    <name type="scientific">Alteribacillus persepolensis</name>
    <dbReference type="NCBI Taxonomy" id="568899"/>
    <lineage>
        <taxon>Bacteria</taxon>
        <taxon>Bacillati</taxon>
        <taxon>Bacillota</taxon>
        <taxon>Bacilli</taxon>
        <taxon>Bacillales</taxon>
        <taxon>Bacillaceae</taxon>
        <taxon>Alteribacillus</taxon>
    </lineage>
</organism>
<dbReference type="Proteomes" id="UP000199163">
    <property type="component" value="Unassembled WGS sequence"/>
</dbReference>
<dbReference type="RefSeq" id="WP_175487542.1">
    <property type="nucleotide sequence ID" value="NZ_FNDK01000023.1"/>
</dbReference>
<dbReference type="InterPro" id="IPR052399">
    <property type="entry name" value="Phage_Baseplate_Assmbl_Protein"/>
</dbReference>
<dbReference type="PANTHER" id="PTHR37829:SF3">
    <property type="entry name" value="PROTEIN JAYE-RELATED"/>
    <property type="match status" value="1"/>
</dbReference>
<accession>A0A1G8IBY6</accession>
<dbReference type="AlphaFoldDB" id="A0A1G8IBY6"/>
<reference evidence="3 4" key="1">
    <citation type="submission" date="2016-10" db="EMBL/GenBank/DDBJ databases">
        <authorList>
            <person name="de Groot N.N."/>
        </authorList>
    </citation>
    <scope>NUCLEOTIDE SEQUENCE [LARGE SCALE GENOMIC DNA]</scope>
    <source>
        <strain evidence="3 4">DSM 21632</strain>
    </source>
</reference>
<dbReference type="STRING" id="568899.SAMN05192534_12378"/>
<dbReference type="PANTHER" id="PTHR37829">
    <property type="entry name" value="PHAGE-LIKE ELEMENT PBSX PROTEIN XKDT"/>
    <property type="match status" value="1"/>
</dbReference>
<evidence type="ECO:0000259" key="2">
    <source>
        <dbReference type="Pfam" id="PF04865"/>
    </source>
</evidence>
<name>A0A1G8IBY6_9BACI</name>
<proteinExistence type="predicted"/>
<gene>
    <name evidence="3" type="ORF">SAMN05192534_12378</name>
</gene>
<evidence type="ECO:0000313" key="4">
    <source>
        <dbReference type="Proteomes" id="UP000199163"/>
    </source>
</evidence>
<sequence length="391" mass="41939">MFGLTKDGFKRKRYADIREEISAQWRELFGENSNTDSGVNGKVISLIAFGLSGVWQLAEKVYNSGFVHKAEGRALDGLVDNRLMRRRPAEEATGEIEITGTDGTVIDEGFIVGNGDETYRTTASVTIDSTGTVLAPITAEEAGADSNTEPNTVTEIVTPMVGVDSVTNPDPVSGGRDEETDAELKERYDLSHSTGNSPTTNGIRAAVLGVEGARTATVIENLSLDTDADGRPGRSFETFVLGGSDEDVAQAIFDRRAAGIETYGNITVDIEDDSGHIIPISFSRAEEVTIHFNIELETNNEFPSDGMEQATTAVIRYVGGTDYDGNVYTGLGAGNDMYFTMVIAALHDIPGVVNIPTLEVGTDPNNLQAMSDVTINQQQVATTDYEKVTVS</sequence>
<dbReference type="InterPro" id="IPR006949">
    <property type="entry name" value="Barrel_Baseplate_J-like"/>
</dbReference>
<dbReference type="Pfam" id="PF04865">
    <property type="entry name" value="Baseplate_J"/>
    <property type="match status" value="1"/>
</dbReference>
<dbReference type="EMBL" id="FNDK01000023">
    <property type="protein sequence ID" value="SDI16291.1"/>
    <property type="molecule type" value="Genomic_DNA"/>
</dbReference>